<dbReference type="Proteomes" id="UP000596742">
    <property type="component" value="Unassembled WGS sequence"/>
</dbReference>
<name>A0A8B6FXC1_MYTGA</name>
<dbReference type="OrthoDB" id="6159439at2759"/>
<evidence type="ECO:0000313" key="1">
    <source>
        <dbReference type="EMBL" id="VDI55331.1"/>
    </source>
</evidence>
<comment type="caution">
    <text evidence="1">The sequence shown here is derived from an EMBL/GenBank/DDBJ whole genome shotgun (WGS) entry which is preliminary data.</text>
</comment>
<protein>
    <submittedName>
        <fullName evidence="1">Uncharacterized protein</fullName>
    </submittedName>
</protein>
<evidence type="ECO:0000313" key="2">
    <source>
        <dbReference type="Proteomes" id="UP000596742"/>
    </source>
</evidence>
<accession>A0A8B6FXC1</accession>
<keyword evidence="2" id="KW-1185">Reference proteome</keyword>
<dbReference type="EMBL" id="UYJE01007483">
    <property type="protein sequence ID" value="VDI55331.1"/>
    <property type="molecule type" value="Genomic_DNA"/>
</dbReference>
<organism evidence="1 2">
    <name type="scientific">Mytilus galloprovincialis</name>
    <name type="common">Mediterranean mussel</name>
    <dbReference type="NCBI Taxonomy" id="29158"/>
    <lineage>
        <taxon>Eukaryota</taxon>
        <taxon>Metazoa</taxon>
        <taxon>Spiralia</taxon>
        <taxon>Lophotrochozoa</taxon>
        <taxon>Mollusca</taxon>
        <taxon>Bivalvia</taxon>
        <taxon>Autobranchia</taxon>
        <taxon>Pteriomorphia</taxon>
        <taxon>Mytilida</taxon>
        <taxon>Mytiloidea</taxon>
        <taxon>Mytilidae</taxon>
        <taxon>Mytilinae</taxon>
        <taxon>Mytilus</taxon>
    </lineage>
</organism>
<dbReference type="AlphaFoldDB" id="A0A8B6FXC1"/>
<reference evidence="1" key="1">
    <citation type="submission" date="2018-11" db="EMBL/GenBank/DDBJ databases">
        <authorList>
            <person name="Alioto T."/>
            <person name="Alioto T."/>
        </authorList>
    </citation>
    <scope>NUCLEOTIDE SEQUENCE</scope>
</reference>
<gene>
    <name evidence="1" type="ORF">MGAL_10B020728</name>
</gene>
<proteinExistence type="predicted"/>
<sequence>INLKADVLSDTSKDCDIELAGSREKVEENNGQLQLPPFSVFNWNNHLLNNTLYHKQLELQRSVTYSSAFPLAPMMTPHYPYHLGPHLATSTYLPLSQTDSFRTSHASTHTREMAGDFRISDRI</sequence>
<feature type="non-terminal residue" evidence="1">
    <location>
        <position position="123"/>
    </location>
</feature>